<dbReference type="CDD" id="cd00093">
    <property type="entry name" value="HTH_XRE"/>
    <property type="match status" value="1"/>
</dbReference>
<reference evidence="9 10" key="1">
    <citation type="journal article" date="2009" name="PLoS ONE">
        <title>Genome analysis of the anaerobic thermohalophilic bacterium Halothermothrix orenii.</title>
        <authorList>
            <person name="Mavromatis K."/>
            <person name="Ivanova N."/>
            <person name="Anderson I."/>
            <person name="Lykidis A."/>
            <person name="Hooper S.D."/>
            <person name="Sun H."/>
            <person name="Kunin V."/>
            <person name="Lapidus A."/>
            <person name="Hugenholtz P."/>
            <person name="Patel B."/>
            <person name="Kyrpides N.C."/>
        </authorList>
    </citation>
    <scope>NUCLEOTIDE SEQUENCE [LARGE SCALE GENOMIC DNA]</scope>
    <source>
        <strain evidence="10">H 168 / OCM 544 / DSM 9562</strain>
    </source>
</reference>
<dbReference type="CDD" id="cd16393">
    <property type="entry name" value="SPO0J_N"/>
    <property type="match status" value="1"/>
</dbReference>
<protein>
    <submittedName>
        <fullName evidence="9">ParB-like partition protein</fullName>
    </submittedName>
</protein>
<keyword evidence="5" id="KW-0238">DNA-binding</keyword>
<dbReference type="FunFam" id="3.90.1530.30:FF:000001">
    <property type="entry name" value="Chromosome partitioning protein ParB"/>
    <property type="match status" value="1"/>
</dbReference>
<dbReference type="Gene3D" id="1.10.10.2830">
    <property type="match status" value="1"/>
</dbReference>
<dbReference type="STRING" id="373903.Hore_23530"/>
<accession>B8D1E6</accession>
<dbReference type="HOGENOM" id="CLU_023853_0_1_9"/>
<evidence type="ECO:0000256" key="5">
    <source>
        <dbReference type="ARBA" id="ARBA00023125"/>
    </source>
</evidence>
<dbReference type="SUPFAM" id="SSF110849">
    <property type="entry name" value="ParB/Sulfiredoxin"/>
    <property type="match status" value="1"/>
</dbReference>
<evidence type="ECO:0000256" key="3">
    <source>
        <dbReference type="ARBA" id="ARBA00022490"/>
    </source>
</evidence>
<evidence type="ECO:0000256" key="4">
    <source>
        <dbReference type="ARBA" id="ARBA00022618"/>
    </source>
</evidence>
<dbReference type="SMART" id="SM00470">
    <property type="entry name" value="ParB"/>
    <property type="match status" value="1"/>
</dbReference>
<name>B8D1E6_HALOH</name>
<evidence type="ECO:0000259" key="8">
    <source>
        <dbReference type="PROSITE" id="PS50943"/>
    </source>
</evidence>
<dbReference type="NCBIfam" id="TIGR00180">
    <property type="entry name" value="parB_part"/>
    <property type="match status" value="1"/>
</dbReference>
<dbReference type="eggNOG" id="COG1475">
    <property type="taxonomic scope" value="Bacteria"/>
</dbReference>
<dbReference type="PROSITE" id="PS50943">
    <property type="entry name" value="HTH_CROC1"/>
    <property type="match status" value="1"/>
</dbReference>
<dbReference type="PANTHER" id="PTHR33375">
    <property type="entry name" value="CHROMOSOME-PARTITIONING PROTEIN PARB-RELATED"/>
    <property type="match status" value="1"/>
</dbReference>
<organism evidence="9 10">
    <name type="scientific">Halothermothrix orenii (strain H 168 / OCM 544 / DSM 9562)</name>
    <dbReference type="NCBI Taxonomy" id="373903"/>
    <lineage>
        <taxon>Bacteria</taxon>
        <taxon>Bacillati</taxon>
        <taxon>Bacillota</taxon>
        <taxon>Clostridia</taxon>
        <taxon>Halanaerobiales</taxon>
        <taxon>Halothermotrichaceae</taxon>
        <taxon>Halothermothrix</taxon>
    </lineage>
</organism>
<keyword evidence="3" id="KW-0963">Cytoplasm</keyword>
<comment type="subcellular location">
    <subcellularLocation>
        <location evidence="1">Cytoplasm</location>
        <location evidence="1">Nucleoid</location>
    </subcellularLocation>
</comment>
<proteinExistence type="inferred from homology"/>
<dbReference type="Gene3D" id="3.90.1530.30">
    <property type="match status" value="1"/>
</dbReference>
<dbReference type="NCBIfam" id="TIGR04285">
    <property type="entry name" value="nucleoid_noc"/>
    <property type="match status" value="1"/>
</dbReference>
<dbReference type="InterPro" id="IPR001387">
    <property type="entry name" value="Cro/C1-type_HTH"/>
</dbReference>
<dbReference type="GO" id="GO:0005694">
    <property type="term" value="C:chromosome"/>
    <property type="evidence" value="ECO:0007669"/>
    <property type="project" value="TreeGrafter"/>
</dbReference>
<dbReference type="InterPro" id="IPR041468">
    <property type="entry name" value="HTH_ParB/Spo0J"/>
</dbReference>
<keyword evidence="4" id="KW-0132">Cell division</keyword>
<evidence type="ECO:0000313" key="9">
    <source>
        <dbReference type="EMBL" id="ACL71098.1"/>
    </source>
</evidence>
<dbReference type="GO" id="GO:0007059">
    <property type="term" value="P:chromosome segregation"/>
    <property type="evidence" value="ECO:0007669"/>
    <property type="project" value="TreeGrafter"/>
</dbReference>
<keyword evidence="6" id="KW-0717">Septation</keyword>
<dbReference type="GO" id="GO:0003677">
    <property type="term" value="F:DNA binding"/>
    <property type="evidence" value="ECO:0007669"/>
    <property type="project" value="UniProtKB-KW"/>
</dbReference>
<dbReference type="Proteomes" id="UP000000719">
    <property type="component" value="Chromosome"/>
</dbReference>
<dbReference type="FunFam" id="1.10.10.2830:FF:000001">
    <property type="entry name" value="Chromosome partitioning protein ParB"/>
    <property type="match status" value="1"/>
</dbReference>
<dbReference type="InterPro" id="IPR023705">
    <property type="entry name" value="Nucleoid_occlusion_protein"/>
</dbReference>
<dbReference type="RefSeq" id="WP_015924066.1">
    <property type="nucleotide sequence ID" value="NC_011899.1"/>
</dbReference>
<dbReference type="Pfam" id="PF02195">
    <property type="entry name" value="ParB_N"/>
    <property type="match status" value="1"/>
</dbReference>
<dbReference type="OrthoDB" id="9802051at2"/>
<dbReference type="Pfam" id="PF17762">
    <property type="entry name" value="HTH_ParB"/>
    <property type="match status" value="1"/>
</dbReference>
<evidence type="ECO:0000256" key="7">
    <source>
        <dbReference type="ARBA" id="ARBA00023306"/>
    </source>
</evidence>
<dbReference type="GO" id="GO:0000917">
    <property type="term" value="P:division septum assembly"/>
    <property type="evidence" value="ECO:0007669"/>
    <property type="project" value="UniProtKB-KW"/>
</dbReference>
<dbReference type="KEGG" id="hor:Hore_23530"/>
<evidence type="ECO:0000256" key="1">
    <source>
        <dbReference type="ARBA" id="ARBA00004453"/>
    </source>
</evidence>
<dbReference type="InterPro" id="IPR004437">
    <property type="entry name" value="ParB/RepB/Spo0J"/>
</dbReference>
<dbReference type="GO" id="GO:0045881">
    <property type="term" value="P:positive regulation of sporulation resulting in formation of a cellular spore"/>
    <property type="evidence" value="ECO:0007669"/>
    <property type="project" value="TreeGrafter"/>
</dbReference>
<gene>
    <name evidence="9" type="ordered locus">Hore_23530</name>
</gene>
<dbReference type="GO" id="GO:0009295">
    <property type="term" value="C:nucleoid"/>
    <property type="evidence" value="ECO:0007669"/>
    <property type="project" value="UniProtKB-SubCell"/>
</dbReference>
<dbReference type="InterPro" id="IPR003115">
    <property type="entry name" value="ParB_N"/>
</dbReference>
<keyword evidence="7" id="KW-0131">Cell cycle</keyword>
<feature type="domain" description="HTH cro/C1-type" evidence="8">
    <location>
        <begin position="122"/>
        <end position="148"/>
    </location>
</feature>
<sequence>MKLPFIQVDKLKDKDGVIMIPVDKIEPNPYQPRKDFKEEDLNELADSIKSYGVIQPITVRVKDDGYELIAGERRLRASRYLGLNEIPAVIKELTDREMAEIALVENLQRKDLNFMEEARAYQKLLEQFKLTQKELAQRLGKSQSTIANKLRLLSLSNDVQEQINSPLITERHARALLKLDNKEQQIKVIEEIKDKKLTVKQTEQMVNKLLDNKNRKAKVVTVYKDLRIFTNSLKKTINEMKSAGLEVKVDKEESDDFIEFKIRLPKKE</sequence>
<evidence type="ECO:0000256" key="6">
    <source>
        <dbReference type="ARBA" id="ARBA00023210"/>
    </source>
</evidence>
<dbReference type="EMBL" id="CP001098">
    <property type="protein sequence ID" value="ACL71098.1"/>
    <property type="molecule type" value="Genomic_DNA"/>
</dbReference>
<dbReference type="SUPFAM" id="SSF109709">
    <property type="entry name" value="KorB DNA-binding domain-like"/>
    <property type="match status" value="1"/>
</dbReference>
<dbReference type="AlphaFoldDB" id="B8D1E6"/>
<evidence type="ECO:0000313" key="10">
    <source>
        <dbReference type="Proteomes" id="UP000000719"/>
    </source>
</evidence>
<dbReference type="PANTHER" id="PTHR33375:SF8">
    <property type="entry name" value="NUCLEOID OCCLUSION PROTEIN"/>
    <property type="match status" value="1"/>
</dbReference>
<evidence type="ECO:0000256" key="2">
    <source>
        <dbReference type="ARBA" id="ARBA00006295"/>
    </source>
</evidence>
<keyword evidence="10" id="KW-1185">Reference proteome</keyword>
<comment type="similarity">
    <text evidence="2">Belongs to the ParB family.</text>
</comment>
<dbReference type="InterPro" id="IPR036086">
    <property type="entry name" value="ParB/Sulfiredoxin_sf"/>
</dbReference>
<dbReference type="InterPro" id="IPR050336">
    <property type="entry name" value="Chromosome_partition/occlusion"/>
</dbReference>